<evidence type="ECO:0000256" key="7">
    <source>
        <dbReference type="SAM" id="MobiDB-lite"/>
    </source>
</evidence>
<keyword evidence="1" id="KW-0479">Metal-binding</keyword>
<dbReference type="AlphaFoldDB" id="A0A9W9VEF2"/>
<dbReference type="Pfam" id="PF04082">
    <property type="entry name" value="Fungal_trans"/>
    <property type="match status" value="1"/>
</dbReference>
<keyword evidence="3" id="KW-0805">Transcription regulation</keyword>
<evidence type="ECO:0000256" key="5">
    <source>
        <dbReference type="ARBA" id="ARBA00023163"/>
    </source>
</evidence>
<dbReference type="PANTHER" id="PTHR31313:SF85">
    <property type="entry name" value="ZN(II)2CYS6 TRANSCRIPTION FACTOR (EUROFUNG)"/>
    <property type="match status" value="1"/>
</dbReference>
<dbReference type="InterPro" id="IPR007219">
    <property type="entry name" value="XnlR_reg_dom"/>
</dbReference>
<organism evidence="9 10">
    <name type="scientific">Penicillium cosmopolitanum</name>
    <dbReference type="NCBI Taxonomy" id="1131564"/>
    <lineage>
        <taxon>Eukaryota</taxon>
        <taxon>Fungi</taxon>
        <taxon>Dikarya</taxon>
        <taxon>Ascomycota</taxon>
        <taxon>Pezizomycotina</taxon>
        <taxon>Eurotiomycetes</taxon>
        <taxon>Eurotiomycetidae</taxon>
        <taxon>Eurotiales</taxon>
        <taxon>Aspergillaceae</taxon>
        <taxon>Penicillium</taxon>
    </lineage>
</organism>
<keyword evidence="2" id="KW-0862">Zinc</keyword>
<dbReference type="OrthoDB" id="4161332at2759"/>
<keyword evidence="4" id="KW-0238">DNA-binding</keyword>
<reference evidence="9" key="2">
    <citation type="journal article" date="2023" name="IMA Fungus">
        <title>Comparative genomic study of the Penicillium genus elucidates a diverse pangenome and 15 lateral gene transfer events.</title>
        <authorList>
            <person name="Petersen C."/>
            <person name="Sorensen T."/>
            <person name="Nielsen M.R."/>
            <person name="Sondergaard T.E."/>
            <person name="Sorensen J.L."/>
            <person name="Fitzpatrick D.A."/>
            <person name="Frisvad J.C."/>
            <person name="Nielsen K.L."/>
        </authorList>
    </citation>
    <scope>NUCLEOTIDE SEQUENCE</scope>
    <source>
        <strain evidence="9">IBT 29677</strain>
    </source>
</reference>
<reference evidence="9" key="1">
    <citation type="submission" date="2022-12" db="EMBL/GenBank/DDBJ databases">
        <authorList>
            <person name="Petersen C."/>
        </authorList>
    </citation>
    <scope>NUCLEOTIDE SEQUENCE</scope>
    <source>
        <strain evidence="9">IBT 29677</strain>
    </source>
</reference>
<evidence type="ECO:0000313" key="10">
    <source>
        <dbReference type="Proteomes" id="UP001147747"/>
    </source>
</evidence>
<dbReference type="GO" id="GO:0003677">
    <property type="term" value="F:DNA binding"/>
    <property type="evidence" value="ECO:0007669"/>
    <property type="project" value="UniProtKB-KW"/>
</dbReference>
<evidence type="ECO:0000256" key="3">
    <source>
        <dbReference type="ARBA" id="ARBA00023015"/>
    </source>
</evidence>
<accession>A0A9W9VEF2</accession>
<proteinExistence type="predicted"/>
<evidence type="ECO:0000256" key="1">
    <source>
        <dbReference type="ARBA" id="ARBA00022723"/>
    </source>
</evidence>
<sequence length="435" mass="49010">MAFRMAIDLGLHVSPDKLQQYSTSLSSEDIEIRKRLFWSMYAWDKHISLYLGRMPNFVMGAENVSLDFLDDFTDHDPWVPFYGPDPKAAELPPYPPTPGYVMSCFTELCKLCKILTRVMLELYSSQSACHSDKSSDPRMAVFIDIKKELDDWHSSLASYLSIPCNGIPHRSPPPHITSLNLMYHNTLILLHRPYVAGGDVSSSATIRESWKICRGATTAIYELLQMYIHTFGYHHITYMNSYCTYMAATAAVYQLETSEEGSQSSQSYQTAWKELKFLLDVLQRTATAMPGLDRSIEIIRARIKRILDRQVSNQLDSLFPGRKPREPDYAQPVNTTSRAHAEGEGSLSEIPIDPPVYVWGNNMGTVTNEDLWLPAFPAQDTSYGPEVMLDVQDALSPQTRSALMGSDLDPQLRLNLSIPGEQTMGSNHFPASFLG</sequence>
<name>A0A9W9VEF2_9EURO</name>
<keyword evidence="6" id="KW-0539">Nucleus</keyword>
<evidence type="ECO:0000256" key="2">
    <source>
        <dbReference type="ARBA" id="ARBA00022833"/>
    </source>
</evidence>
<evidence type="ECO:0000256" key="6">
    <source>
        <dbReference type="ARBA" id="ARBA00023242"/>
    </source>
</evidence>
<evidence type="ECO:0000313" key="9">
    <source>
        <dbReference type="EMBL" id="KAJ5376361.1"/>
    </source>
</evidence>
<dbReference type="Proteomes" id="UP001147747">
    <property type="component" value="Unassembled WGS sequence"/>
</dbReference>
<dbReference type="GO" id="GO:0006351">
    <property type="term" value="P:DNA-templated transcription"/>
    <property type="evidence" value="ECO:0007669"/>
    <property type="project" value="InterPro"/>
</dbReference>
<keyword evidence="5" id="KW-0804">Transcription</keyword>
<protein>
    <recommendedName>
        <fullName evidence="8">Xylanolytic transcriptional activator regulatory domain-containing protein</fullName>
    </recommendedName>
</protein>
<feature type="domain" description="Xylanolytic transcriptional activator regulatory" evidence="8">
    <location>
        <begin position="1"/>
        <end position="153"/>
    </location>
</feature>
<dbReference type="RefSeq" id="XP_056481391.1">
    <property type="nucleotide sequence ID" value="XM_056637884.1"/>
</dbReference>
<comment type="caution">
    <text evidence="9">The sequence shown here is derived from an EMBL/GenBank/DDBJ whole genome shotgun (WGS) entry which is preliminary data.</text>
</comment>
<dbReference type="GeneID" id="81376864"/>
<dbReference type="InterPro" id="IPR051615">
    <property type="entry name" value="Transcr_Regulatory_Elem"/>
</dbReference>
<dbReference type="GO" id="GO:0008270">
    <property type="term" value="F:zinc ion binding"/>
    <property type="evidence" value="ECO:0007669"/>
    <property type="project" value="InterPro"/>
</dbReference>
<keyword evidence="10" id="KW-1185">Reference proteome</keyword>
<gene>
    <name evidence="9" type="ORF">N7509_013247</name>
</gene>
<dbReference type="CDD" id="cd12148">
    <property type="entry name" value="fungal_TF_MHR"/>
    <property type="match status" value="1"/>
</dbReference>
<evidence type="ECO:0000259" key="8">
    <source>
        <dbReference type="Pfam" id="PF04082"/>
    </source>
</evidence>
<evidence type="ECO:0000256" key="4">
    <source>
        <dbReference type="ARBA" id="ARBA00023125"/>
    </source>
</evidence>
<dbReference type="EMBL" id="JAPZBU010000012">
    <property type="protein sequence ID" value="KAJ5376361.1"/>
    <property type="molecule type" value="Genomic_DNA"/>
</dbReference>
<feature type="region of interest" description="Disordered" evidence="7">
    <location>
        <begin position="317"/>
        <end position="347"/>
    </location>
</feature>
<dbReference type="PANTHER" id="PTHR31313">
    <property type="entry name" value="TY1 ENHANCER ACTIVATOR"/>
    <property type="match status" value="1"/>
</dbReference>